<dbReference type="VEuPathDB" id="FungiDB:DFL_009261"/>
<dbReference type="InterPro" id="IPR047122">
    <property type="entry name" value="Trans-enoyl_RdTase-like"/>
</dbReference>
<dbReference type="InterPro" id="IPR020843">
    <property type="entry name" value="ER"/>
</dbReference>
<dbReference type="Proteomes" id="UP000283090">
    <property type="component" value="Unassembled WGS sequence"/>
</dbReference>
<dbReference type="SMART" id="SM00829">
    <property type="entry name" value="PKS_ER"/>
    <property type="match status" value="1"/>
</dbReference>
<reference evidence="4 5" key="1">
    <citation type="submission" date="2019-01" db="EMBL/GenBank/DDBJ databases">
        <title>Intercellular communication is required for trap formation in the nematode-trapping fungus Duddingtonia flagrans.</title>
        <authorList>
            <person name="Youssar L."/>
            <person name="Wernet V."/>
            <person name="Hensel N."/>
            <person name="Hildebrandt H.-G."/>
            <person name="Fischer R."/>
        </authorList>
    </citation>
    <scope>NUCLEOTIDE SEQUENCE [LARGE SCALE GENOMIC DNA]</scope>
    <source>
        <strain evidence="4 5">CBS H-5679</strain>
    </source>
</reference>
<keyword evidence="5" id="KW-1185">Reference proteome</keyword>
<dbReference type="InterPro" id="IPR013154">
    <property type="entry name" value="ADH-like_N"/>
</dbReference>
<organism evidence="4 5">
    <name type="scientific">Arthrobotrys flagrans</name>
    <name type="common">Nematode-trapping fungus</name>
    <name type="synonym">Trichothecium flagrans</name>
    <dbReference type="NCBI Taxonomy" id="97331"/>
    <lineage>
        <taxon>Eukaryota</taxon>
        <taxon>Fungi</taxon>
        <taxon>Dikarya</taxon>
        <taxon>Ascomycota</taxon>
        <taxon>Pezizomycotina</taxon>
        <taxon>Orbiliomycetes</taxon>
        <taxon>Orbiliales</taxon>
        <taxon>Orbiliaceae</taxon>
        <taxon>Arthrobotrys</taxon>
    </lineage>
</organism>
<evidence type="ECO:0000259" key="3">
    <source>
        <dbReference type="SMART" id="SM00829"/>
    </source>
</evidence>
<dbReference type="Gene3D" id="3.40.50.720">
    <property type="entry name" value="NAD(P)-binding Rossmann-like Domain"/>
    <property type="match status" value="1"/>
</dbReference>
<dbReference type="Pfam" id="PF08240">
    <property type="entry name" value="ADH_N"/>
    <property type="match status" value="1"/>
</dbReference>
<evidence type="ECO:0000256" key="1">
    <source>
        <dbReference type="ARBA" id="ARBA00008072"/>
    </source>
</evidence>
<dbReference type="InterPro" id="IPR036291">
    <property type="entry name" value="NAD(P)-bd_dom_sf"/>
</dbReference>
<evidence type="ECO:0000313" key="4">
    <source>
        <dbReference type="EMBL" id="RVD81395.1"/>
    </source>
</evidence>
<protein>
    <recommendedName>
        <fullName evidence="3">Enoyl reductase (ER) domain-containing protein</fullName>
    </recommendedName>
</protein>
<name>A0A436ZRA3_ARTFL</name>
<sequence>MSGTMKSLVVNPDITTTISDIPIPTPGPHEVLIKVVVAGSNPKDWKLPLWWNKSANTGDDFSGYVEAVGSDVYEFKKGDRVIAYRHWENPYGSYAEYALAFDFMVVKLPEKVSFEEAATIPLAALTAVVALYHTLRLPHPWVPATKPTPLVVYGAATAVGAFGIKLAQLSNIHPIIGVVGRGKEFAETLIDRSKGDELVDYRDGNEAVVKGIKAALAKSGFGSVDYVFDAVSEHGSVLDAAAVLSKTGQIAGVLDLELDPKAKDLSKDVNWVRMSVGWVFQNKWEEGSEEAKQGVSTATTGREIGFLFLRWFVRGLDEGWFKGHPYEVVKGGLNGVSGALQNLKEGKSSAVKYVYRIADTQF</sequence>
<dbReference type="OrthoDB" id="3233595at2759"/>
<comment type="similarity">
    <text evidence="1">Belongs to the zinc-containing alcohol dehydrogenase family.</text>
</comment>
<comment type="caution">
    <text evidence="4">The sequence shown here is derived from an EMBL/GenBank/DDBJ whole genome shotgun (WGS) entry which is preliminary data.</text>
</comment>
<gene>
    <name evidence="4" type="ORF">DFL_009261</name>
</gene>
<keyword evidence="2" id="KW-0560">Oxidoreductase</keyword>
<dbReference type="InterPro" id="IPR011032">
    <property type="entry name" value="GroES-like_sf"/>
</dbReference>
<dbReference type="GeneID" id="93591572"/>
<proteinExistence type="inferred from homology"/>
<dbReference type="EMBL" id="SAEB01000012">
    <property type="protein sequence ID" value="RVD81395.1"/>
    <property type="molecule type" value="Genomic_DNA"/>
</dbReference>
<accession>A0A436ZRA3</accession>
<dbReference type="CDD" id="cd08249">
    <property type="entry name" value="enoyl_reductase_like"/>
    <property type="match status" value="1"/>
</dbReference>
<dbReference type="PANTHER" id="PTHR45348">
    <property type="entry name" value="HYPOTHETICAL OXIDOREDUCTASE (EUROFUNG)"/>
    <property type="match status" value="1"/>
</dbReference>
<feature type="domain" description="Enoyl reductase (ER)" evidence="3">
    <location>
        <begin position="3"/>
        <end position="351"/>
    </location>
</feature>
<dbReference type="SUPFAM" id="SSF51735">
    <property type="entry name" value="NAD(P)-binding Rossmann-fold domains"/>
    <property type="match status" value="1"/>
</dbReference>
<evidence type="ECO:0000313" key="5">
    <source>
        <dbReference type="Proteomes" id="UP000283090"/>
    </source>
</evidence>
<dbReference type="AlphaFoldDB" id="A0A436ZRA3"/>
<dbReference type="STRING" id="97331.A0A436ZRA3"/>
<evidence type="ECO:0000256" key="2">
    <source>
        <dbReference type="ARBA" id="ARBA00023002"/>
    </source>
</evidence>
<dbReference type="RefSeq" id="XP_067486939.1">
    <property type="nucleotide sequence ID" value="XM_067639119.1"/>
</dbReference>
<dbReference type="PANTHER" id="PTHR45348:SF5">
    <property type="entry name" value="OXIDOREDUCTASE, PUTATIVE (AFU_ORTHOLOGUE AFUA_8G01420)-RELATED"/>
    <property type="match status" value="1"/>
</dbReference>
<dbReference type="Gene3D" id="3.90.180.10">
    <property type="entry name" value="Medium-chain alcohol dehydrogenases, catalytic domain"/>
    <property type="match status" value="1"/>
</dbReference>
<dbReference type="GO" id="GO:0016651">
    <property type="term" value="F:oxidoreductase activity, acting on NAD(P)H"/>
    <property type="evidence" value="ECO:0007669"/>
    <property type="project" value="InterPro"/>
</dbReference>
<dbReference type="SUPFAM" id="SSF50129">
    <property type="entry name" value="GroES-like"/>
    <property type="match status" value="1"/>
</dbReference>